<proteinExistence type="predicted"/>
<evidence type="ECO:0000313" key="1">
    <source>
        <dbReference type="EMBL" id="WMV58136.1"/>
    </source>
</evidence>
<dbReference type="Proteomes" id="UP001234989">
    <property type="component" value="Chromosome 12"/>
</dbReference>
<dbReference type="AlphaFoldDB" id="A0AAF0V7L5"/>
<evidence type="ECO:0008006" key="3">
    <source>
        <dbReference type="Google" id="ProtNLM"/>
    </source>
</evidence>
<keyword evidence="2" id="KW-1185">Reference proteome</keyword>
<protein>
    <recommendedName>
        <fullName evidence="3">Reverse transcriptase</fullName>
    </recommendedName>
</protein>
<name>A0AAF0V7L5_SOLVR</name>
<accession>A0AAF0V7L5</accession>
<dbReference type="SUPFAM" id="SSF56672">
    <property type="entry name" value="DNA/RNA polymerases"/>
    <property type="match status" value="1"/>
</dbReference>
<organism evidence="1 2">
    <name type="scientific">Solanum verrucosum</name>
    <dbReference type="NCBI Taxonomy" id="315347"/>
    <lineage>
        <taxon>Eukaryota</taxon>
        <taxon>Viridiplantae</taxon>
        <taxon>Streptophyta</taxon>
        <taxon>Embryophyta</taxon>
        <taxon>Tracheophyta</taxon>
        <taxon>Spermatophyta</taxon>
        <taxon>Magnoliopsida</taxon>
        <taxon>eudicotyledons</taxon>
        <taxon>Gunneridae</taxon>
        <taxon>Pentapetalae</taxon>
        <taxon>asterids</taxon>
        <taxon>lamiids</taxon>
        <taxon>Solanales</taxon>
        <taxon>Solanaceae</taxon>
        <taxon>Solanoideae</taxon>
        <taxon>Solaneae</taxon>
        <taxon>Solanum</taxon>
    </lineage>
</organism>
<dbReference type="EMBL" id="CP133623">
    <property type="protein sequence ID" value="WMV58136.1"/>
    <property type="molecule type" value="Genomic_DNA"/>
</dbReference>
<dbReference type="InterPro" id="IPR043502">
    <property type="entry name" value="DNA/RNA_pol_sf"/>
</dbReference>
<reference evidence="1" key="1">
    <citation type="submission" date="2023-08" db="EMBL/GenBank/DDBJ databases">
        <title>A de novo genome assembly of Solanum verrucosum Schlechtendal, a Mexican diploid species geographically isolated from the other diploid A-genome species in potato relatives.</title>
        <authorList>
            <person name="Hosaka K."/>
        </authorList>
    </citation>
    <scope>NUCLEOTIDE SEQUENCE</scope>
    <source>
        <tissue evidence="1">Young leaves</tissue>
    </source>
</reference>
<sequence length="68" mass="7853">MVKEGIVLGLQISNKGIEVDQAKIEVIEKLPPHISIKRMKFKFDKACFKEFEWLKEKLISAHITISLD</sequence>
<evidence type="ECO:0000313" key="2">
    <source>
        <dbReference type="Proteomes" id="UP001234989"/>
    </source>
</evidence>
<gene>
    <name evidence="1" type="ORF">MTR67_051521</name>
</gene>